<protein>
    <submittedName>
        <fullName evidence="11">TRAP-type mannitol/chloroaromatic compound transport system, small permease component</fullName>
    </submittedName>
</protein>
<keyword evidence="7 9" id="KW-0472">Membrane</keyword>
<feature type="domain" description="Tripartite ATP-independent periplasmic transporters DctQ component" evidence="10">
    <location>
        <begin position="13"/>
        <end position="142"/>
    </location>
</feature>
<feature type="transmembrane region" description="Helical" evidence="9">
    <location>
        <begin position="74"/>
        <end position="100"/>
    </location>
</feature>
<evidence type="ECO:0000256" key="4">
    <source>
        <dbReference type="ARBA" id="ARBA00022519"/>
    </source>
</evidence>
<dbReference type="EMBL" id="CACVAX010000058">
    <property type="protein sequence ID" value="CAA6820887.1"/>
    <property type="molecule type" value="Genomic_DNA"/>
</dbReference>
<evidence type="ECO:0000256" key="2">
    <source>
        <dbReference type="ARBA" id="ARBA00022448"/>
    </source>
</evidence>
<evidence type="ECO:0000256" key="8">
    <source>
        <dbReference type="ARBA" id="ARBA00038436"/>
    </source>
</evidence>
<evidence type="ECO:0000256" key="9">
    <source>
        <dbReference type="SAM" id="Phobius"/>
    </source>
</evidence>
<evidence type="ECO:0000256" key="5">
    <source>
        <dbReference type="ARBA" id="ARBA00022692"/>
    </source>
</evidence>
<evidence type="ECO:0000256" key="6">
    <source>
        <dbReference type="ARBA" id="ARBA00022989"/>
    </source>
</evidence>
<proteinExistence type="inferred from homology"/>
<dbReference type="PANTHER" id="PTHR35011:SF4">
    <property type="entry name" value="SLL1102 PROTEIN"/>
    <property type="match status" value="1"/>
</dbReference>
<organism evidence="11">
    <name type="scientific">uncultured Sulfurovum sp</name>
    <dbReference type="NCBI Taxonomy" id="269237"/>
    <lineage>
        <taxon>Bacteria</taxon>
        <taxon>Pseudomonadati</taxon>
        <taxon>Campylobacterota</taxon>
        <taxon>Epsilonproteobacteria</taxon>
        <taxon>Campylobacterales</taxon>
        <taxon>Sulfurovaceae</taxon>
        <taxon>Sulfurovum</taxon>
        <taxon>environmental samples</taxon>
    </lineage>
</organism>
<evidence type="ECO:0000256" key="7">
    <source>
        <dbReference type="ARBA" id="ARBA00023136"/>
    </source>
</evidence>
<name>A0A6S6TRW7_9BACT</name>
<comment type="subcellular location">
    <subcellularLocation>
        <location evidence="1">Cell inner membrane</location>
        <topology evidence="1">Multi-pass membrane protein</topology>
    </subcellularLocation>
</comment>
<keyword evidence="4" id="KW-0997">Cell inner membrane</keyword>
<dbReference type="AlphaFoldDB" id="A0A6S6TRW7"/>
<feature type="transmembrane region" description="Helical" evidence="9">
    <location>
        <begin position="7"/>
        <end position="26"/>
    </location>
</feature>
<keyword evidence="5 9" id="KW-0812">Transmembrane</keyword>
<gene>
    <name evidence="11" type="ORF">HELGO_WM9142</name>
</gene>
<sequence>MGRVIAWVLILMIFNVLIDVVMRYFFNNSSIAMQEVEWHLFSVLILFGLGYALKEESHVRVDFLYDNFSVKTKAYINIIGTLLFLFPFALLIIFGSYEYVMDAYTMNEISEDPGGLTHRWIVKAMIPAGFFFLIFSGINYILKHIIIIKETKV</sequence>
<feature type="transmembrane region" description="Helical" evidence="9">
    <location>
        <begin position="38"/>
        <end position="53"/>
    </location>
</feature>
<dbReference type="GO" id="GO:0005886">
    <property type="term" value="C:plasma membrane"/>
    <property type="evidence" value="ECO:0007669"/>
    <property type="project" value="UniProtKB-SubCell"/>
</dbReference>
<evidence type="ECO:0000313" key="11">
    <source>
        <dbReference type="EMBL" id="CAA6820887.1"/>
    </source>
</evidence>
<feature type="transmembrane region" description="Helical" evidence="9">
    <location>
        <begin position="120"/>
        <end position="142"/>
    </location>
</feature>
<evidence type="ECO:0000256" key="3">
    <source>
        <dbReference type="ARBA" id="ARBA00022475"/>
    </source>
</evidence>
<comment type="similarity">
    <text evidence="8">Belongs to the TRAP transporter small permease family.</text>
</comment>
<dbReference type="Pfam" id="PF04290">
    <property type="entry name" value="DctQ"/>
    <property type="match status" value="1"/>
</dbReference>
<keyword evidence="2" id="KW-0813">Transport</keyword>
<dbReference type="PANTHER" id="PTHR35011">
    <property type="entry name" value="2,3-DIKETO-L-GULONATE TRAP TRANSPORTER SMALL PERMEASE PROTEIN YIAM"/>
    <property type="match status" value="1"/>
</dbReference>
<reference evidence="11" key="1">
    <citation type="submission" date="2020-01" db="EMBL/GenBank/DDBJ databases">
        <authorList>
            <person name="Meier V. D."/>
            <person name="Meier V D."/>
        </authorList>
    </citation>
    <scope>NUCLEOTIDE SEQUENCE</scope>
    <source>
        <strain evidence="11">HLG_WM_MAG_04</strain>
    </source>
</reference>
<evidence type="ECO:0000259" key="10">
    <source>
        <dbReference type="Pfam" id="PF04290"/>
    </source>
</evidence>
<evidence type="ECO:0000256" key="1">
    <source>
        <dbReference type="ARBA" id="ARBA00004429"/>
    </source>
</evidence>
<accession>A0A6S6TRW7</accession>
<dbReference type="InterPro" id="IPR055348">
    <property type="entry name" value="DctQ"/>
</dbReference>
<keyword evidence="6 9" id="KW-1133">Transmembrane helix</keyword>
<dbReference type="InterPro" id="IPR007387">
    <property type="entry name" value="TRAP_DctQ"/>
</dbReference>
<keyword evidence="3" id="KW-1003">Cell membrane</keyword>